<protein>
    <recommendedName>
        <fullName evidence="5">Alpha-type protein kinase domain-containing protein</fullName>
    </recommendedName>
</protein>
<dbReference type="STRING" id="436010.A0A166R1G0"/>
<evidence type="ECO:0000259" key="5">
    <source>
        <dbReference type="PROSITE" id="PS51158"/>
    </source>
</evidence>
<keyword evidence="3" id="KW-0418">Kinase</keyword>
<dbReference type="InterPro" id="IPR011009">
    <property type="entry name" value="Kinase-like_dom_sf"/>
</dbReference>
<proteinExistence type="predicted"/>
<accession>A0A166R1G0</accession>
<evidence type="ECO:0000256" key="1">
    <source>
        <dbReference type="ARBA" id="ARBA00022527"/>
    </source>
</evidence>
<organism evidence="6 7">
    <name type="scientific">Athelia psychrophila</name>
    <dbReference type="NCBI Taxonomy" id="1759441"/>
    <lineage>
        <taxon>Eukaryota</taxon>
        <taxon>Fungi</taxon>
        <taxon>Dikarya</taxon>
        <taxon>Basidiomycota</taxon>
        <taxon>Agaricomycotina</taxon>
        <taxon>Agaricomycetes</taxon>
        <taxon>Agaricomycetidae</taxon>
        <taxon>Atheliales</taxon>
        <taxon>Atheliaceae</taxon>
        <taxon>Athelia</taxon>
    </lineage>
</organism>
<feature type="region of interest" description="Disordered" evidence="4">
    <location>
        <begin position="1"/>
        <end position="22"/>
    </location>
</feature>
<keyword evidence="7" id="KW-1185">Reference proteome</keyword>
<dbReference type="Proteomes" id="UP000076532">
    <property type="component" value="Unassembled WGS sequence"/>
</dbReference>
<gene>
    <name evidence="6" type="ORF">FIBSPDRAFT_1040035</name>
</gene>
<reference evidence="6 7" key="1">
    <citation type="journal article" date="2016" name="Mol. Biol. Evol.">
        <title>Comparative Genomics of Early-Diverging Mushroom-Forming Fungi Provides Insights into the Origins of Lignocellulose Decay Capabilities.</title>
        <authorList>
            <person name="Nagy L.G."/>
            <person name="Riley R."/>
            <person name="Tritt A."/>
            <person name="Adam C."/>
            <person name="Daum C."/>
            <person name="Floudas D."/>
            <person name="Sun H."/>
            <person name="Yadav J.S."/>
            <person name="Pangilinan J."/>
            <person name="Larsson K.H."/>
            <person name="Matsuura K."/>
            <person name="Barry K."/>
            <person name="Labutti K."/>
            <person name="Kuo R."/>
            <person name="Ohm R.A."/>
            <person name="Bhattacharya S.S."/>
            <person name="Shirouzu T."/>
            <person name="Yoshinaga Y."/>
            <person name="Martin F.M."/>
            <person name="Grigoriev I.V."/>
            <person name="Hibbett D.S."/>
        </authorList>
    </citation>
    <scope>NUCLEOTIDE SEQUENCE [LARGE SCALE GENOMIC DNA]</scope>
    <source>
        <strain evidence="6 7">CBS 109695</strain>
    </source>
</reference>
<evidence type="ECO:0000313" key="6">
    <source>
        <dbReference type="EMBL" id="KZP27795.1"/>
    </source>
</evidence>
<dbReference type="AlphaFoldDB" id="A0A166R1G0"/>
<dbReference type="EMBL" id="KV417507">
    <property type="protein sequence ID" value="KZP27795.1"/>
    <property type="molecule type" value="Genomic_DNA"/>
</dbReference>
<dbReference type="GO" id="GO:0005524">
    <property type="term" value="F:ATP binding"/>
    <property type="evidence" value="ECO:0007669"/>
    <property type="project" value="InterPro"/>
</dbReference>
<evidence type="ECO:0000256" key="3">
    <source>
        <dbReference type="ARBA" id="ARBA00022777"/>
    </source>
</evidence>
<feature type="region of interest" description="Disordered" evidence="4">
    <location>
        <begin position="54"/>
        <end position="76"/>
    </location>
</feature>
<dbReference type="InterPro" id="IPR004166">
    <property type="entry name" value="a-kinase_dom"/>
</dbReference>
<feature type="domain" description="Alpha-type protein kinase" evidence="5">
    <location>
        <begin position="1"/>
        <end position="47"/>
    </location>
</feature>
<feature type="compositionally biased region" description="Acidic residues" evidence="4">
    <location>
        <begin position="56"/>
        <end position="76"/>
    </location>
</feature>
<keyword evidence="1" id="KW-0723">Serine/threonine-protein kinase</keyword>
<evidence type="ECO:0000256" key="2">
    <source>
        <dbReference type="ARBA" id="ARBA00022679"/>
    </source>
</evidence>
<dbReference type="PROSITE" id="PS51158">
    <property type="entry name" value="ALPHA_KINASE"/>
    <property type="match status" value="1"/>
</dbReference>
<sequence>MLTLFDPMSHTPNGKSGLGDHGRLGFEDFLDNHQCTPICLALELPTKQVMQQTLDDIIDGDTDEEKSDEEADPAEE</sequence>
<dbReference type="Pfam" id="PF02816">
    <property type="entry name" value="Alpha_kinase"/>
    <property type="match status" value="1"/>
</dbReference>
<dbReference type="SUPFAM" id="SSF56112">
    <property type="entry name" value="Protein kinase-like (PK-like)"/>
    <property type="match status" value="1"/>
</dbReference>
<dbReference type="Gene3D" id="3.20.200.10">
    <property type="entry name" value="MHCK/EF2 kinase"/>
    <property type="match status" value="1"/>
</dbReference>
<evidence type="ECO:0000313" key="7">
    <source>
        <dbReference type="Proteomes" id="UP000076532"/>
    </source>
</evidence>
<dbReference type="GO" id="GO:0004674">
    <property type="term" value="F:protein serine/threonine kinase activity"/>
    <property type="evidence" value="ECO:0007669"/>
    <property type="project" value="UniProtKB-KW"/>
</dbReference>
<evidence type="ECO:0000256" key="4">
    <source>
        <dbReference type="SAM" id="MobiDB-lite"/>
    </source>
</evidence>
<keyword evidence="2" id="KW-0808">Transferase</keyword>
<dbReference type="OrthoDB" id="301415at2759"/>
<name>A0A166R1G0_9AGAM</name>